<dbReference type="GO" id="GO:0030246">
    <property type="term" value="F:carbohydrate binding"/>
    <property type="evidence" value="ECO:0007669"/>
    <property type="project" value="TreeGrafter"/>
</dbReference>
<dbReference type="GO" id="GO:0030288">
    <property type="term" value="C:outer membrane-bounded periplasmic space"/>
    <property type="evidence" value="ECO:0007669"/>
    <property type="project" value="TreeGrafter"/>
</dbReference>
<accession>A0A9J6ZFG3</accession>
<dbReference type="PANTHER" id="PTHR30036">
    <property type="entry name" value="D-XYLOSE-BINDING PERIPLASMIC PROTEIN"/>
    <property type="match status" value="1"/>
</dbReference>
<evidence type="ECO:0000256" key="2">
    <source>
        <dbReference type="ARBA" id="ARBA00007639"/>
    </source>
</evidence>
<evidence type="ECO:0000256" key="3">
    <source>
        <dbReference type="SAM" id="Phobius"/>
    </source>
</evidence>
<dbReference type="Proteomes" id="UP001056756">
    <property type="component" value="Chromosome"/>
</dbReference>
<proteinExistence type="inferred from homology"/>
<feature type="transmembrane region" description="Helical" evidence="3">
    <location>
        <begin position="12"/>
        <end position="33"/>
    </location>
</feature>
<evidence type="ECO:0000256" key="1">
    <source>
        <dbReference type="ARBA" id="ARBA00004196"/>
    </source>
</evidence>
<dbReference type="EMBL" id="CP097899">
    <property type="protein sequence ID" value="URN94775.1"/>
    <property type="molecule type" value="Genomic_DNA"/>
</dbReference>
<keyword evidence="3" id="KW-1133">Transmembrane helix</keyword>
<dbReference type="InterPro" id="IPR025997">
    <property type="entry name" value="SBP_2_dom"/>
</dbReference>
<keyword evidence="3" id="KW-0472">Membrane</keyword>
<gene>
    <name evidence="5" type="ORF">NAG76_00495</name>
</gene>
<dbReference type="SUPFAM" id="SSF53822">
    <property type="entry name" value="Periplasmic binding protein-like I"/>
    <property type="match status" value="1"/>
</dbReference>
<organism evidence="5 6">
    <name type="scientific">Candidatus Pristimantibacillus lignocellulolyticus</name>
    <dbReference type="NCBI Taxonomy" id="2994561"/>
    <lineage>
        <taxon>Bacteria</taxon>
        <taxon>Bacillati</taxon>
        <taxon>Bacillota</taxon>
        <taxon>Bacilli</taxon>
        <taxon>Bacillales</taxon>
        <taxon>Paenibacillaceae</taxon>
        <taxon>Candidatus Pristimantibacillus</taxon>
    </lineage>
</organism>
<evidence type="ECO:0000313" key="5">
    <source>
        <dbReference type="EMBL" id="URN94775.1"/>
    </source>
</evidence>
<feature type="domain" description="Periplasmic binding protein" evidence="4">
    <location>
        <begin position="63"/>
        <end position="309"/>
    </location>
</feature>
<comment type="similarity">
    <text evidence="2">Belongs to the bacterial solute-binding protein 2 family.</text>
</comment>
<keyword evidence="3" id="KW-0812">Transmembrane</keyword>
<sequence length="335" mass="36950">MIKISDSNMKTINIMTTSAATIVVICAFMLLIGCSKSDPVKEKPLTSDMISEQTNSQYTFGIIYPMAHPFYEMITQNAQKTADSLGSKLIVKAPDEANLEQQIRMMETMIKQEVDAIAIAPIDAEALAPTIKKAISKGISIICFESDCPNTGRSTYIGSDNEQAGIELGRVITEKLSGKGMILVQIGMSSMSSIEQRLRAMTNYLEQQSEIQILDVRAHEGSSELALSDLEEMIDNHPHFDAYIAMDPVSISEAVLVWKAMGLNRHAIAFGMTHEVREAMINGQITTIVYGNEQLWGDRIIQSLLKAVTTEPLNNLEILDIATVTKTEIDLLPEF</sequence>
<dbReference type="Pfam" id="PF13407">
    <property type="entry name" value="Peripla_BP_4"/>
    <property type="match status" value="1"/>
</dbReference>
<dbReference type="PROSITE" id="PS51257">
    <property type="entry name" value="PROKAR_LIPOPROTEIN"/>
    <property type="match status" value="1"/>
</dbReference>
<dbReference type="AlphaFoldDB" id="A0A9J6ZFG3"/>
<protein>
    <submittedName>
        <fullName evidence="5">Substrate-binding domain-containing protein</fullName>
    </submittedName>
</protein>
<dbReference type="KEGG" id="plig:NAG76_00495"/>
<name>A0A9J6ZFG3_9BACL</name>
<evidence type="ECO:0000259" key="4">
    <source>
        <dbReference type="Pfam" id="PF13407"/>
    </source>
</evidence>
<dbReference type="PANTHER" id="PTHR30036:SF7">
    <property type="entry name" value="ABC TRANSPORTER PERIPLASMIC-BINDING PROTEIN YPHF"/>
    <property type="match status" value="1"/>
</dbReference>
<dbReference type="InterPro" id="IPR050555">
    <property type="entry name" value="Bact_Solute-Bind_Prot2"/>
</dbReference>
<dbReference type="InterPro" id="IPR028082">
    <property type="entry name" value="Peripla_BP_I"/>
</dbReference>
<comment type="subcellular location">
    <subcellularLocation>
        <location evidence="1">Cell envelope</location>
    </subcellularLocation>
</comment>
<reference evidence="5" key="1">
    <citation type="submission" date="2022-05" db="EMBL/GenBank/DDBJ databases">
        <title>Novel bacterial taxa in a minimal lignocellulolytic consortium and its capacity to transform plastics disclosed by genome-resolved metagenomics.</title>
        <authorList>
            <person name="Rodriguez C.A.D."/>
            <person name="Diaz-Garcia L."/>
            <person name="Herrera K."/>
            <person name="Tarazona N.A."/>
            <person name="Sproer C."/>
            <person name="Overmann J."/>
            <person name="Jimenez D.J."/>
        </authorList>
    </citation>
    <scope>NUCLEOTIDE SEQUENCE</scope>
    <source>
        <strain evidence="5">MAG5</strain>
    </source>
</reference>
<evidence type="ECO:0000313" key="6">
    <source>
        <dbReference type="Proteomes" id="UP001056756"/>
    </source>
</evidence>
<dbReference type="Gene3D" id="3.40.50.2300">
    <property type="match status" value="2"/>
</dbReference>